<feature type="transmembrane region" description="Helical" evidence="2">
    <location>
        <begin position="295"/>
        <end position="320"/>
    </location>
</feature>
<feature type="region of interest" description="Disordered" evidence="1">
    <location>
        <begin position="63"/>
        <end position="140"/>
    </location>
</feature>
<evidence type="ECO:0000256" key="2">
    <source>
        <dbReference type="SAM" id="Phobius"/>
    </source>
</evidence>
<reference evidence="3 4" key="1">
    <citation type="submission" date="2022-12" db="EMBL/GenBank/DDBJ databases">
        <title>Genomic features and morphological characterization of a novel Knufia sp. strain isolated from spacecraft assembly facility.</title>
        <authorList>
            <person name="Teixeira M."/>
            <person name="Chander A.M."/>
            <person name="Stajich J.E."/>
            <person name="Venkateswaran K."/>
        </authorList>
    </citation>
    <scope>NUCLEOTIDE SEQUENCE [LARGE SCALE GENOMIC DNA]</scope>
    <source>
        <strain evidence="3 4">FJI-L2-BK-P2</strain>
    </source>
</reference>
<keyword evidence="2" id="KW-1133">Transmembrane helix</keyword>
<dbReference type="EMBL" id="JAKLMC020000007">
    <property type="protein sequence ID" value="KAK5955203.1"/>
    <property type="molecule type" value="Genomic_DNA"/>
</dbReference>
<keyword evidence="2" id="KW-0812">Transmembrane</keyword>
<evidence type="ECO:0000313" key="3">
    <source>
        <dbReference type="EMBL" id="KAK5955203.1"/>
    </source>
</evidence>
<dbReference type="AlphaFoldDB" id="A0AAN8EGR6"/>
<organism evidence="3 4">
    <name type="scientific">Knufia fluminis</name>
    <dbReference type="NCBI Taxonomy" id="191047"/>
    <lineage>
        <taxon>Eukaryota</taxon>
        <taxon>Fungi</taxon>
        <taxon>Dikarya</taxon>
        <taxon>Ascomycota</taxon>
        <taxon>Pezizomycotina</taxon>
        <taxon>Eurotiomycetes</taxon>
        <taxon>Chaetothyriomycetidae</taxon>
        <taxon>Chaetothyriales</taxon>
        <taxon>Trichomeriaceae</taxon>
        <taxon>Knufia</taxon>
    </lineage>
</organism>
<gene>
    <name evidence="3" type="ORF">OHC33_003883</name>
</gene>
<dbReference type="Proteomes" id="UP001316803">
    <property type="component" value="Unassembled WGS sequence"/>
</dbReference>
<keyword evidence="2" id="KW-0472">Membrane</keyword>
<proteinExistence type="predicted"/>
<feature type="compositionally biased region" description="Low complexity" evidence="1">
    <location>
        <begin position="362"/>
        <end position="373"/>
    </location>
</feature>
<protein>
    <submittedName>
        <fullName evidence="3">Uncharacterized protein</fullName>
    </submittedName>
</protein>
<feature type="region of interest" description="Disordered" evidence="1">
    <location>
        <begin position="342"/>
        <end position="375"/>
    </location>
</feature>
<feature type="compositionally biased region" description="Basic and acidic residues" evidence="1">
    <location>
        <begin position="117"/>
        <end position="131"/>
    </location>
</feature>
<keyword evidence="4" id="KW-1185">Reference proteome</keyword>
<evidence type="ECO:0000256" key="1">
    <source>
        <dbReference type="SAM" id="MobiDB-lite"/>
    </source>
</evidence>
<sequence>MEYINYIKSKAHIGAAPKSEKPVLSDEDEQFLSRITSQDNPPPLPTVEHGGDAQLALLDGAQNIELPPGTPNELTEEPTAVPEFPPKEETGKKTTWSWLRRDSRHARQNNQEATAEGLHDIAEGMKTKEESDVSPEDIEAKKEEQDMANVLENLNLAAVDNRVFSISDETQELLQRFNQVLKDLMNGVPTAYHDLESLLTNGDKQLQKTYNGLPSWLQKLVEKLPETMTKGFAPEIMAAAAERASSYGVNLEKSGKAAGTAAKFLKTPSLKDIVGKPGAVTGMLRSIMTFLRTRFPAFAGINVLWSLALFLLLMVFWYCYKRGRETRLEQERKLTEQEVQELEKDWKESQPETDNSEPRVVPTTTTTAPPGATMEQVRAGIIEADAQKIAAASQAKEPTAAPVVP</sequence>
<name>A0AAN8EGR6_9EURO</name>
<comment type="caution">
    <text evidence="3">The sequence shown here is derived from an EMBL/GenBank/DDBJ whole genome shotgun (WGS) entry which is preliminary data.</text>
</comment>
<accession>A0AAN8EGR6</accession>
<evidence type="ECO:0000313" key="4">
    <source>
        <dbReference type="Proteomes" id="UP001316803"/>
    </source>
</evidence>